<gene>
    <name evidence="1" type="ORF">QZM52_25475</name>
</gene>
<dbReference type="EMBL" id="JAUJSQ010000011">
    <property type="protein sequence ID" value="MDN7934643.1"/>
    <property type="molecule type" value="Genomic_DNA"/>
</dbReference>
<proteinExistence type="predicted"/>
<organism evidence="1 2">
    <name type="scientific">Burkholderia metallica</name>
    <dbReference type="NCBI Taxonomy" id="488729"/>
    <lineage>
        <taxon>Bacteria</taxon>
        <taxon>Pseudomonadati</taxon>
        <taxon>Pseudomonadota</taxon>
        <taxon>Betaproteobacteria</taxon>
        <taxon>Burkholderiales</taxon>
        <taxon>Burkholderiaceae</taxon>
        <taxon>Burkholderia</taxon>
        <taxon>Burkholderia cepacia complex</taxon>
    </lineage>
</organism>
<comment type="caution">
    <text evidence="1">The sequence shown here is derived from an EMBL/GenBank/DDBJ whole genome shotgun (WGS) entry which is preliminary data.</text>
</comment>
<evidence type="ECO:0000313" key="2">
    <source>
        <dbReference type="Proteomes" id="UP001171606"/>
    </source>
</evidence>
<dbReference type="Proteomes" id="UP001171606">
    <property type="component" value="Unassembled WGS sequence"/>
</dbReference>
<name>A0ABT8PHV1_9BURK</name>
<evidence type="ECO:0000313" key="1">
    <source>
        <dbReference type="EMBL" id="MDN7934643.1"/>
    </source>
</evidence>
<accession>A0ABT8PHV1</accession>
<sequence length="162" mass="17747">MRILTYKRTHTGDPDCYGRFGINDCMGAVRNRHFDAVIGVGGIGAEPRSYGIAGKLTWIGVGPRRSKGPRGDIVTFEHFLLLDAEGPELLAVAPNLARRVYGGRVRVLLDGYSPAEHAEALNLLKWARKALRKKTTDSGVGPRFADCPTRGNRLKGCRRACD</sequence>
<dbReference type="RefSeq" id="WP_301756735.1">
    <property type="nucleotide sequence ID" value="NZ_JAUJSQ010000011.1"/>
</dbReference>
<protein>
    <submittedName>
        <fullName evidence="1">Uncharacterized protein</fullName>
    </submittedName>
</protein>
<reference evidence="1" key="1">
    <citation type="submission" date="2023-07" db="EMBL/GenBank/DDBJ databases">
        <title>A collection of bacterial strains from the Burkholderia cepacia Research Laboratory and Repository.</title>
        <authorList>
            <person name="Lipuma J."/>
            <person name="Spilker T."/>
            <person name="Caverly L."/>
        </authorList>
    </citation>
    <scope>NUCLEOTIDE SEQUENCE</scope>
    <source>
        <strain evidence="1">AU42020</strain>
    </source>
</reference>
<keyword evidence="2" id="KW-1185">Reference proteome</keyword>